<comment type="similarity">
    <text evidence="1">Belongs to the FAD-binding oxidoreductase/transferase type 4 family.</text>
</comment>
<dbReference type="PANTHER" id="PTHR46568">
    <property type="entry name" value="ALKYLDIHYDROXYACETONEPHOSPHATE SYNTHASE, PEROXISOMAL"/>
    <property type="match status" value="1"/>
</dbReference>
<evidence type="ECO:0000256" key="2">
    <source>
        <dbReference type="ARBA" id="ARBA00022630"/>
    </source>
</evidence>
<gene>
    <name evidence="5" type="ORF">GCM10009550_12750</name>
</gene>
<dbReference type="PROSITE" id="PS51387">
    <property type="entry name" value="FAD_PCMH"/>
    <property type="match status" value="1"/>
</dbReference>
<dbReference type="InterPro" id="IPR025650">
    <property type="entry name" value="Alkyl-DHAP_Synthase"/>
</dbReference>
<keyword evidence="2" id="KW-0285">Flavoprotein</keyword>
<keyword evidence="3" id="KW-0274">FAD</keyword>
<dbReference type="RefSeq" id="WP_344237723.1">
    <property type="nucleotide sequence ID" value="NZ_BAAAHH010000003.1"/>
</dbReference>
<dbReference type="InterPro" id="IPR006094">
    <property type="entry name" value="Oxid_FAD_bind_N"/>
</dbReference>
<evidence type="ECO:0000259" key="4">
    <source>
        <dbReference type="PROSITE" id="PS51387"/>
    </source>
</evidence>
<dbReference type="SUPFAM" id="SSF55103">
    <property type="entry name" value="FAD-linked oxidases, C-terminal domain"/>
    <property type="match status" value="1"/>
</dbReference>
<evidence type="ECO:0000256" key="3">
    <source>
        <dbReference type="ARBA" id="ARBA00022827"/>
    </source>
</evidence>
<dbReference type="SUPFAM" id="SSF56176">
    <property type="entry name" value="FAD-binding/transporter-associated domain-like"/>
    <property type="match status" value="1"/>
</dbReference>
<dbReference type="Gene3D" id="3.30.300.330">
    <property type="match status" value="1"/>
</dbReference>
<dbReference type="Gene3D" id="3.30.70.3450">
    <property type="match status" value="2"/>
</dbReference>
<sequence length="513" mass="53611">MPVEISWSGWGDPAKAAPLSETITSLLREALGVTPRDEPPVDLASIVPPPPRLDAEVLAALGKVAEVRTDAEARVRHTGGKSTPDLLRIRRGDTAHTPDAVVLPGTHEDVLAVLELATEHGFAVVPFGGGTSVVGGLAPQAPAFVALDLRRLDALLEVDETSRTATLQVGLRGPQAEALLAERGYTIGHFPQSFEWASIGGFAAARSSGQSSAGYGRFDELVVGMTVATPTGTLTMGRAQKSAAGPDLRQLVLGSEGAFGVITSLTVRIRPVPEARLYEGWSFPDFAAGTAALRRLSQDGPMPTVLRLSDETETLIGLARAGSVGKGDSGCLAIVGYEGEPEEVAARRDRTRAVLAALGGTDLGAEPGESWAHGRFAAPYLRDSLLDVGAFVETLETATFWSNIPALYDAVRAALPGHLVMCHISHVYASAASLYFTVVSGQITRDADWDAAKTAVNEAIIAAGGSISHHHGVGTEHKAAYAREIGPVGVEVLRAVKRALDPAGILNPGILVP</sequence>
<evidence type="ECO:0000256" key="1">
    <source>
        <dbReference type="ARBA" id="ARBA00008000"/>
    </source>
</evidence>
<organism evidence="5 6">
    <name type="scientific">Actinocorallia libanotica</name>
    <dbReference type="NCBI Taxonomy" id="46162"/>
    <lineage>
        <taxon>Bacteria</taxon>
        <taxon>Bacillati</taxon>
        <taxon>Actinomycetota</taxon>
        <taxon>Actinomycetes</taxon>
        <taxon>Streptosporangiales</taxon>
        <taxon>Thermomonosporaceae</taxon>
        <taxon>Actinocorallia</taxon>
    </lineage>
</organism>
<dbReference type="PANTHER" id="PTHR46568:SF1">
    <property type="entry name" value="ALKYLDIHYDROXYACETONEPHOSPHATE SYNTHASE, PEROXISOMAL"/>
    <property type="match status" value="1"/>
</dbReference>
<dbReference type="Proteomes" id="UP001500665">
    <property type="component" value="Unassembled WGS sequence"/>
</dbReference>
<dbReference type="Gene3D" id="3.30.465.10">
    <property type="match status" value="1"/>
</dbReference>
<proteinExistence type="inferred from homology"/>
<protein>
    <submittedName>
        <fullName evidence="5">FAD-binding oxidoreductase</fullName>
    </submittedName>
</protein>
<accession>A0ABN1QGE6</accession>
<keyword evidence="6" id="KW-1185">Reference proteome</keyword>
<reference evidence="5 6" key="1">
    <citation type="journal article" date="2019" name="Int. J. Syst. Evol. Microbiol.">
        <title>The Global Catalogue of Microorganisms (GCM) 10K type strain sequencing project: providing services to taxonomists for standard genome sequencing and annotation.</title>
        <authorList>
            <consortium name="The Broad Institute Genomics Platform"/>
            <consortium name="The Broad Institute Genome Sequencing Center for Infectious Disease"/>
            <person name="Wu L."/>
            <person name="Ma J."/>
        </authorList>
    </citation>
    <scope>NUCLEOTIDE SEQUENCE [LARGE SCALE GENOMIC DNA]</scope>
    <source>
        <strain evidence="5 6">JCM 10696</strain>
    </source>
</reference>
<dbReference type="Pfam" id="PF01565">
    <property type="entry name" value="FAD_binding_4"/>
    <property type="match status" value="1"/>
</dbReference>
<comment type="caution">
    <text evidence="5">The sequence shown here is derived from an EMBL/GenBank/DDBJ whole genome shotgun (WGS) entry which is preliminary data.</text>
</comment>
<dbReference type="EMBL" id="BAAAHH010000003">
    <property type="protein sequence ID" value="GAA0941985.1"/>
    <property type="molecule type" value="Genomic_DNA"/>
</dbReference>
<dbReference type="InterPro" id="IPR016171">
    <property type="entry name" value="Vanillyl_alc_oxidase_C-sub2"/>
</dbReference>
<evidence type="ECO:0000313" key="5">
    <source>
        <dbReference type="EMBL" id="GAA0941985.1"/>
    </source>
</evidence>
<dbReference type="InterPro" id="IPR036318">
    <property type="entry name" value="FAD-bd_PCMH-like_sf"/>
</dbReference>
<dbReference type="InterPro" id="IPR016164">
    <property type="entry name" value="FAD-linked_Oxase-like_C"/>
</dbReference>
<dbReference type="Gene3D" id="1.10.45.10">
    <property type="entry name" value="Vanillyl-alcohol Oxidase, Chain A, domain 4"/>
    <property type="match status" value="1"/>
</dbReference>
<evidence type="ECO:0000313" key="6">
    <source>
        <dbReference type="Proteomes" id="UP001500665"/>
    </source>
</evidence>
<feature type="domain" description="FAD-binding PCMH-type" evidence="4">
    <location>
        <begin position="94"/>
        <end position="272"/>
    </location>
</feature>
<dbReference type="InterPro" id="IPR004113">
    <property type="entry name" value="FAD-bd_oxidored_4_C"/>
</dbReference>
<dbReference type="Pfam" id="PF02913">
    <property type="entry name" value="FAD-oxidase_C"/>
    <property type="match status" value="1"/>
</dbReference>
<dbReference type="InterPro" id="IPR016166">
    <property type="entry name" value="FAD-bd_PCMH"/>
</dbReference>
<name>A0ABN1QGE6_9ACTN</name>
<dbReference type="InterPro" id="IPR016169">
    <property type="entry name" value="FAD-bd_PCMH_sub2"/>
</dbReference>